<protein>
    <submittedName>
        <fullName evidence="1">Uncharacterized protein</fullName>
    </submittedName>
</protein>
<proteinExistence type="predicted"/>
<name>A0AB38W6Z7_MYCPM</name>
<dbReference type="AlphaFoldDB" id="A0AB38W6Z7"/>
<evidence type="ECO:0000313" key="2">
    <source>
        <dbReference type="Proteomes" id="UP000289557"/>
    </source>
</evidence>
<gene>
    <name evidence="1" type="ORF">NCTC10119_00257</name>
</gene>
<evidence type="ECO:0000313" key="1">
    <source>
        <dbReference type="EMBL" id="VEU56998.1"/>
    </source>
</evidence>
<dbReference type="Proteomes" id="UP000289557">
    <property type="component" value="Chromosome"/>
</dbReference>
<organism evidence="1 2">
    <name type="scientific">Mycoplasmoides pneumoniae</name>
    <name type="common">Mycoplasma pneumoniae</name>
    <dbReference type="NCBI Taxonomy" id="2104"/>
    <lineage>
        <taxon>Bacteria</taxon>
        <taxon>Bacillati</taxon>
        <taxon>Mycoplasmatota</taxon>
        <taxon>Mycoplasmoidales</taxon>
        <taxon>Mycoplasmoidaceae</taxon>
        <taxon>Mycoplasmoides</taxon>
    </lineage>
</organism>
<dbReference type="EMBL" id="LR214945">
    <property type="protein sequence ID" value="VEU56998.1"/>
    <property type="molecule type" value="Genomic_DNA"/>
</dbReference>
<accession>A0AB38W6Z7</accession>
<reference evidence="1 2" key="1">
    <citation type="submission" date="2019-01" db="EMBL/GenBank/DDBJ databases">
        <authorList>
            <consortium name="Pathogen Informatics"/>
        </authorList>
    </citation>
    <scope>NUCLEOTIDE SEQUENCE [LARGE SCALE GENOMIC DNA]</scope>
    <source>
        <strain evidence="1 2">NCTC10119</strain>
    </source>
</reference>
<sequence length="41" mass="4839">MLNPKFQLVSSYSKGFSKKKQNQRVIFTVYAQKEIVVKDFL</sequence>